<keyword evidence="2" id="KW-1185">Reference proteome</keyword>
<dbReference type="Proteomes" id="UP001057402">
    <property type="component" value="Chromosome 11"/>
</dbReference>
<reference evidence="2" key="1">
    <citation type="journal article" date="2023" name="Front. Plant Sci.">
        <title>Chromosomal-level genome assembly of Melastoma candidum provides insights into trichome evolution.</title>
        <authorList>
            <person name="Zhong Y."/>
            <person name="Wu W."/>
            <person name="Sun C."/>
            <person name="Zou P."/>
            <person name="Liu Y."/>
            <person name="Dai S."/>
            <person name="Zhou R."/>
        </authorList>
    </citation>
    <scope>NUCLEOTIDE SEQUENCE [LARGE SCALE GENOMIC DNA]</scope>
</reference>
<name>A0ACB9LIA5_9MYRT</name>
<proteinExistence type="predicted"/>
<evidence type="ECO:0000313" key="1">
    <source>
        <dbReference type="EMBL" id="KAI4310445.1"/>
    </source>
</evidence>
<dbReference type="EMBL" id="CM042890">
    <property type="protein sequence ID" value="KAI4310445.1"/>
    <property type="molecule type" value="Genomic_DNA"/>
</dbReference>
<gene>
    <name evidence="1" type="ORF">MLD38_035423</name>
</gene>
<comment type="caution">
    <text evidence="1">The sequence shown here is derived from an EMBL/GenBank/DDBJ whole genome shotgun (WGS) entry which is preliminary data.</text>
</comment>
<sequence>MEREKLGKIVVLPVFYKVSPGEVRLHEKEKGVKGCYQLAMEEMEALHGTEMANIWRDALWKGGDLIGESVQDGEDEGLVVRRTMKKVLKILNREPLEVAKHPTGIDSRLEKIKPLLDMSPHVDDVLMIGIHGLGGVGKTTLAKAICNNIAEEFDDWCFLWDVRMTDLVISQQSLLRQLLREPDFIVPSVHQGKHLIKERLCHKRVLIILDNLDSSDQLDALAGDRDWIWSDEAFLCVLLDDVVPENYAVKGIVLDLAKKRKKLIKSNTFKFSRRLRLLIVRNAFDPKEPLNFPSELRWLEWPAYSASTMSFGAFSQLVGLDMQRSYIKELTESNLHEEEEEEQEFTELKYVNLSRCESLVTLPDLSKSSKLQELNLRCCKNLEEVRGLPPHLVRLYMDGCQRLRTLPRLHTFMSRTQRIHYVNLSGCQNLGSAYMNESLPYQMVRKFQGVSTVVLPAEEIPSWMNFQTTDCRSNFKIALPEGMVEDDILGLALSINS</sequence>
<accession>A0ACB9LIA5</accession>
<evidence type="ECO:0000313" key="2">
    <source>
        <dbReference type="Proteomes" id="UP001057402"/>
    </source>
</evidence>
<protein>
    <submittedName>
        <fullName evidence="1">Uncharacterized protein</fullName>
    </submittedName>
</protein>
<organism evidence="1 2">
    <name type="scientific">Melastoma candidum</name>
    <dbReference type="NCBI Taxonomy" id="119954"/>
    <lineage>
        <taxon>Eukaryota</taxon>
        <taxon>Viridiplantae</taxon>
        <taxon>Streptophyta</taxon>
        <taxon>Embryophyta</taxon>
        <taxon>Tracheophyta</taxon>
        <taxon>Spermatophyta</taxon>
        <taxon>Magnoliopsida</taxon>
        <taxon>eudicotyledons</taxon>
        <taxon>Gunneridae</taxon>
        <taxon>Pentapetalae</taxon>
        <taxon>rosids</taxon>
        <taxon>malvids</taxon>
        <taxon>Myrtales</taxon>
        <taxon>Melastomataceae</taxon>
        <taxon>Melastomatoideae</taxon>
        <taxon>Melastomateae</taxon>
        <taxon>Melastoma</taxon>
    </lineage>
</organism>